<reference evidence="14" key="1">
    <citation type="submission" date="2010-07" db="EMBL/GenBank/DDBJ databases">
        <title>The genome sequence of Gaeumannomyces graminis var. tritici strain R3-111a-1.</title>
        <authorList>
            <consortium name="The Broad Institute Genome Sequencing Platform"/>
            <person name="Ma L.-J."/>
            <person name="Dead R."/>
            <person name="Young S."/>
            <person name="Zeng Q."/>
            <person name="Koehrsen M."/>
            <person name="Alvarado L."/>
            <person name="Berlin A."/>
            <person name="Chapman S.B."/>
            <person name="Chen Z."/>
            <person name="Freedman E."/>
            <person name="Gellesch M."/>
            <person name="Goldberg J."/>
            <person name="Griggs A."/>
            <person name="Gujja S."/>
            <person name="Heilman E.R."/>
            <person name="Heiman D."/>
            <person name="Hepburn T."/>
            <person name="Howarth C."/>
            <person name="Jen D."/>
            <person name="Larson L."/>
            <person name="Mehta T."/>
            <person name="Neiman D."/>
            <person name="Pearson M."/>
            <person name="Roberts A."/>
            <person name="Saif S."/>
            <person name="Shea T."/>
            <person name="Shenoy N."/>
            <person name="Sisk P."/>
            <person name="Stolte C."/>
            <person name="Sykes S."/>
            <person name="Walk T."/>
            <person name="White J."/>
            <person name="Yandava C."/>
            <person name="Haas B."/>
            <person name="Nusbaum C."/>
            <person name="Birren B."/>
        </authorList>
    </citation>
    <scope>NUCLEOTIDE SEQUENCE [LARGE SCALE GENOMIC DNA]</scope>
    <source>
        <strain evidence="14">R3-111a-1</strain>
    </source>
</reference>
<dbReference type="GO" id="GO:0032259">
    <property type="term" value="P:methylation"/>
    <property type="evidence" value="ECO:0007669"/>
    <property type="project" value="UniProtKB-KW"/>
</dbReference>
<reference evidence="12" key="2">
    <citation type="submission" date="2010-07" db="EMBL/GenBank/DDBJ databases">
        <authorList>
            <consortium name="The Broad Institute Genome Sequencing Platform"/>
            <consortium name="Broad Institute Genome Sequencing Center for Infectious Disease"/>
            <person name="Ma L.-J."/>
            <person name="Dead R."/>
            <person name="Young S."/>
            <person name="Zeng Q."/>
            <person name="Koehrsen M."/>
            <person name="Alvarado L."/>
            <person name="Berlin A."/>
            <person name="Chapman S.B."/>
            <person name="Chen Z."/>
            <person name="Freedman E."/>
            <person name="Gellesch M."/>
            <person name="Goldberg J."/>
            <person name="Griggs A."/>
            <person name="Gujja S."/>
            <person name="Heilman E.R."/>
            <person name="Heiman D."/>
            <person name="Hepburn T."/>
            <person name="Howarth C."/>
            <person name="Jen D."/>
            <person name="Larson L."/>
            <person name="Mehta T."/>
            <person name="Neiman D."/>
            <person name="Pearson M."/>
            <person name="Roberts A."/>
            <person name="Saif S."/>
            <person name="Shea T."/>
            <person name="Shenoy N."/>
            <person name="Sisk P."/>
            <person name="Stolte C."/>
            <person name="Sykes S."/>
            <person name="Walk T."/>
            <person name="White J."/>
            <person name="Yandava C."/>
            <person name="Haas B."/>
            <person name="Nusbaum C."/>
            <person name="Birren B."/>
        </authorList>
    </citation>
    <scope>NUCLEOTIDE SEQUENCE</scope>
    <source>
        <strain evidence="12">R3-111a-1</strain>
    </source>
</reference>
<dbReference type="Pfam" id="PF14765">
    <property type="entry name" value="PS-DH"/>
    <property type="match status" value="1"/>
</dbReference>
<dbReference type="GO" id="GO:0004312">
    <property type="term" value="F:fatty acid synthase activity"/>
    <property type="evidence" value="ECO:0007669"/>
    <property type="project" value="TreeGrafter"/>
</dbReference>
<dbReference type="SUPFAM" id="SSF53901">
    <property type="entry name" value="Thiolase-like"/>
    <property type="match status" value="1"/>
</dbReference>
<dbReference type="InterPro" id="IPR014043">
    <property type="entry name" value="Acyl_transferase_dom"/>
</dbReference>
<dbReference type="InterPro" id="IPR001227">
    <property type="entry name" value="Ac_transferase_dom_sf"/>
</dbReference>
<name>J3NM08_GAET3</name>
<dbReference type="Pfam" id="PF02801">
    <property type="entry name" value="Ketoacyl-synt_C"/>
    <property type="match status" value="1"/>
</dbReference>
<dbReference type="eggNOG" id="KOG1202">
    <property type="taxonomic scope" value="Eukaryota"/>
</dbReference>
<dbReference type="Pfam" id="PF21089">
    <property type="entry name" value="PKS_DH_N"/>
    <property type="match status" value="1"/>
</dbReference>
<keyword evidence="1" id="KW-0596">Phosphopantetheine</keyword>
<feature type="domain" description="Ketosynthase family 3 (KS3)" evidence="10">
    <location>
        <begin position="100"/>
        <end position="534"/>
    </location>
</feature>
<dbReference type="InterPro" id="IPR029063">
    <property type="entry name" value="SAM-dependent_MTases_sf"/>
</dbReference>
<dbReference type="InterPro" id="IPR020807">
    <property type="entry name" value="PKS_DH"/>
</dbReference>
<organism evidence="12">
    <name type="scientific">Gaeumannomyces tritici (strain R3-111a-1)</name>
    <name type="common">Wheat and barley take-all root rot fungus</name>
    <name type="synonym">Gaeumannomyces graminis var. tritici</name>
    <dbReference type="NCBI Taxonomy" id="644352"/>
    <lineage>
        <taxon>Eukaryota</taxon>
        <taxon>Fungi</taxon>
        <taxon>Dikarya</taxon>
        <taxon>Ascomycota</taxon>
        <taxon>Pezizomycotina</taxon>
        <taxon>Sordariomycetes</taxon>
        <taxon>Sordariomycetidae</taxon>
        <taxon>Magnaporthales</taxon>
        <taxon>Magnaporthaceae</taxon>
        <taxon>Gaeumannomyces</taxon>
    </lineage>
</organism>
<dbReference type="GO" id="GO:0008168">
    <property type="term" value="F:methyltransferase activity"/>
    <property type="evidence" value="ECO:0007669"/>
    <property type="project" value="UniProtKB-KW"/>
</dbReference>
<feature type="region of interest" description="C-terminal hotdog fold" evidence="7">
    <location>
        <begin position="1152"/>
        <end position="1307"/>
    </location>
</feature>
<dbReference type="InterPro" id="IPR020843">
    <property type="entry name" value="ER"/>
</dbReference>
<dbReference type="InterPro" id="IPR036736">
    <property type="entry name" value="ACP-like_sf"/>
</dbReference>
<dbReference type="OrthoDB" id="329835at2759"/>
<feature type="active site" description="Proton acceptor; for dehydratase activity" evidence="7">
    <location>
        <position position="1039"/>
    </location>
</feature>
<dbReference type="Gene3D" id="3.40.50.150">
    <property type="entry name" value="Vaccinia Virus protein VP39"/>
    <property type="match status" value="1"/>
</dbReference>
<dbReference type="CDD" id="cd05274">
    <property type="entry name" value="KR_FAS_SDR_x"/>
    <property type="match status" value="1"/>
</dbReference>
<dbReference type="VEuPathDB" id="FungiDB:GGTG_02313"/>
<gene>
    <name evidence="13" type="primary">20342771</name>
    <name evidence="12" type="ORF">GGTG_02313</name>
</gene>
<keyword evidence="6" id="KW-0511">Multifunctional enzyme</keyword>
<dbReference type="PROSITE" id="PS52019">
    <property type="entry name" value="PKS_MFAS_DH"/>
    <property type="match status" value="1"/>
</dbReference>
<dbReference type="Pfam" id="PF00698">
    <property type="entry name" value="Acyl_transf_1"/>
    <property type="match status" value="1"/>
</dbReference>
<dbReference type="InterPro" id="IPR011032">
    <property type="entry name" value="GroES-like_sf"/>
</dbReference>
<evidence type="ECO:0000259" key="11">
    <source>
        <dbReference type="PROSITE" id="PS52019"/>
    </source>
</evidence>
<dbReference type="InterPro" id="IPR014030">
    <property type="entry name" value="Ketoacyl_synth_N"/>
</dbReference>
<accession>J3NM08</accession>
<dbReference type="Gene3D" id="3.40.366.10">
    <property type="entry name" value="Malonyl-Coenzyme A Acyl Carrier Protein, domain 2"/>
    <property type="match status" value="1"/>
</dbReference>
<feature type="region of interest" description="N-terminal hotdog fold" evidence="7">
    <location>
        <begin position="1006"/>
        <end position="1138"/>
    </location>
</feature>
<evidence type="ECO:0000313" key="14">
    <source>
        <dbReference type="Proteomes" id="UP000006039"/>
    </source>
</evidence>
<dbReference type="InterPro" id="IPR032821">
    <property type="entry name" value="PKS_assoc"/>
</dbReference>
<feature type="compositionally biased region" description="Low complexity" evidence="8">
    <location>
        <begin position="23"/>
        <end position="51"/>
    </location>
</feature>
<dbReference type="SMART" id="SM00822">
    <property type="entry name" value="PKS_KR"/>
    <property type="match status" value="1"/>
</dbReference>
<dbReference type="HOGENOM" id="CLU_000022_31_1_1"/>
<reference evidence="13" key="5">
    <citation type="submission" date="2018-04" db="UniProtKB">
        <authorList>
            <consortium name="EnsemblFungi"/>
        </authorList>
    </citation>
    <scope>IDENTIFICATION</scope>
    <source>
        <strain evidence="13">R3-111a-1</strain>
    </source>
</reference>
<feature type="domain" description="PKS/mFAS DH" evidence="11">
    <location>
        <begin position="1006"/>
        <end position="1307"/>
    </location>
</feature>
<dbReference type="InterPro" id="IPR020841">
    <property type="entry name" value="PKS_Beta-ketoAc_synthase_dom"/>
</dbReference>
<dbReference type="SUPFAM" id="SSF47336">
    <property type="entry name" value="ACP-like"/>
    <property type="match status" value="1"/>
</dbReference>
<evidence type="ECO:0000259" key="10">
    <source>
        <dbReference type="PROSITE" id="PS52004"/>
    </source>
</evidence>
<dbReference type="SMART" id="SM00829">
    <property type="entry name" value="PKS_ER"/>
    <property type="match status" value="1"/>
</dbReference>
<dbReference type="Gene3D" id="3.10.129.110">
    <property type="entry name" value="Polyketide synthase dehydratase"/>
    <property type="match status" value="1"/>
</dbReference>
<feature type="domain" description="Carrier" evidence="9">
    <location>
        <begin position="2435"/>
        <end position="2514"/>
    </location>
</feature>
<dbReference type="InterPro" id="IPR042104">
    <property type="entry name" value="PKS_dehydratase_sf"/>
</dbReference>
<dbReference type="PROSITE" id="PS00012">
    <property type="entry name" value="PHOSPHOPANTETHEINE"/>
    <property type="match status" value="1"/>
</dbReference>
<dbReference type="InterPro" id="IPR020806">
    <property type="entry name" value="PKS_PP-bd"/>
</dbReference>
<dbReference type="SUPFAM" id="SSF50129">
    <property type="entry name" value="GroES-like"/>
    <property type="match status" value="1"/>
</dbReference>
<keyword evidence="14" id="KW-1185">Reference proteome</keyword>
<dbReference type="InterPro" id="IPR049900">
    <property type="entry name" value="PKS_mFAS_DH"/>
</dbReference>
<sequence length="2535" mass="271885">MVPDALTPGMGATGLLTPAMPATAAMTSGTGPTGLLTPATTTLSQTTPPSTINNGLDGHRTMGTSIVESEKNSSTGTHPAHDESSAKPSHGVKKNPYPPYEPIAIIGMGMRLPGGVHDDVSYWDLLVNGKDGRCRVPESRYHAEAWVQPPGSNKPPSAGLAVPSTHGYFLATDADGSDPLQRLDGSFWTLGRHEAEALDPQQRLFLEVVHEALETAGLTPSSYRGADVGMYVGQMCDDWAGMQRMDRLDHGAARAEVVGDYIVANRASYEFDLRGPSVVVRTACSSSLVALHMACRDLQARTCGAAIVGGVNIMVTPLDTVGMNVQGVLSPSGRCMAFDADADGYARGEGVSAICVKRLDDALRDGDPIRAVIRASCVSNDGQGGGRGITSPDGGAHERIMRRAYDIAEIGDLGRTAMVECHGTGTAVGDPIEAGAVAKLWGKDGIYIGSVKGNIGHGGGASGLSSLMKMVLALEHSTIPPNIHFNTPNPRIPWQDAKLTVPTKASPWPADRLERVSVNSFGIGGTNAHASIRSNPFCIGVETSENRDDDVSSQRLLVFSAKHPKALERSAEAVRNYLADRPVKLSDMAYSLATHRAAYSQRAFAVVGSDEASSFRVEAGGTALETQPSVAWVFTGQGAQWPQMGKELLEKEPLVRQRVEHFDRLLASLSKPPPFTIKDEIMKPPAHSRLYEAQYSQPCMVALQLSIVDLLKSWGVKPAAVVGHSSGETAAAYAAGAVTADDAFLLAYHRGQITPTLAKAHDGSMAAIGLGRDAVTPFLQPGVIIGCENSPESVTLSGEKDVLTSVMAAISAARPEVLCRKLKVECGYHSQHMAVVADEYWSRVTGPDGVRGQAVEPAITFYSSVNAGLTKDLSPKHFLDNLLSPVLFDGAVRALLRDLPTPPVFVEIGPHAALAGPIRQIVHSEAAAHTYIPTLVRSRDGMVCLLETAGKLWLAGAAIQPRAVNPPGGSFLRDMPTYQWHYEDGSHPWRETRISREWRLRRFPHHELLGSRCVETGDACPAWRCRLSPADEAPWLREHVVRGTPVLPAAAFVVMVGEALRQLGAGRDGFSLKSVVFSAPLALDRDETVELITALMPIPDGEHAGWYHFSISSIADIKSGGACTQHATGSCAAGAKFQLPAPNMAASTASLVRQVNHGGFYDTWRRFGLDYGPQFRRIRDARSHVSERRAAATIDTSCAPEDEDAYCQAAMHPTSLDAAFHACMVAGCVGLERNFERLAVPQHIEEVYVKPQTGAATAAEMTVVTEAFENVNGVSCSNVFGTSKTSGEILLHVRGLKATPLPEEISPEGPADRHLAAVLQWKPDVDFGSWSYWIRPNKRQYKAQVASLMGLLGHKTPAMRILEVETQHGTNMTDAALQALKSGQGTPLYSEYALVSGSDASSKLAREHFGQTARMRFAKANLGPEGFDLAQALKTPAPFDLVILNSDDSDSLKDLLQATRPLLSARGRLIISDTIATAGNDDTVVDKYKHYMGRMDSLRRTLSTAGFLTQREVVYSYGASTIMATPTPPDDPQPATPPSRPNKTINVLARSTRSPRVSAAASQLRARGYRIQWFLPGQLLPTRKATVSLLDLDEERGPFLHGMGPDDLAALKASVLSLQGTAATAPQMLWVTGAAQVRCVDPRWALVLGFARSVRRETGVDLVTLELESFDADGWGAVVRVLDGFDTRWRGGDEEDGVDPESEYVFSGGEIQIGRFDSVDLPEKLLERAPDGEGEDKSRKVLTMSKHDGHTSLEWKQEAVTTGGKVNGNTVQVQVQAFSIPHGGLQTTSEPSLTSTELTFLTSGVISAIGPQVDKLGVGDRVVMLASGSIATSVQISEDMCFRIRDDMKFEEAVKLPLLEYCSAFQSLDTLAGLEKGQSILIHRAETPIGRAALEIALERHGDKSDDIFATVTNAAEAEEVMTKFHLASDHVFISGSTTSFLHSVTEATAVKGVNIVLSTFADPRLVEASWKCLTPYGHLIQLAGWDASPRTRDSGEQLRGIDILRDSKTFSRVDLAQVLNRRPHSLHSHLRKAMAYCRTGNISAINRHIKVLEGDSIKNGIKVPRSPGDGTSLLVAKLPEDAGALRVAPARRKLALREDRTYIVVGGVGGLGIPCARFLAERGARRLMLFSRSAERFATDNPLLCDEFKAMGCSVKFVSGSITQAADVERLVAAAEIPVGGIIHSAMVLQDSHLANMTHRQWRDVIDAKVQGTWNLHSATTESSSQPLDFFVLFSSLAGLGGQVGQANYAAANAFQDAFVQHRRARGLPCAALDIGIMEGVGILARETARLEALRSVEHHILHERELLDALELAILDDGAGGGGGGGGDNNINNSVAPKSSSAVPAAAGYVSAGQMAIGLGFTAAGQGLTRQSAWRRDPRMQMGRSSAGHDNYDDETTSKEQQQQKSNSGAQQLADALAHDAHEQTAASREALTRTLARELAATVRQLTMRDADDGNLDQDAGAPMRSLGVDSLVSVELRGWLRRRAKVALSVQDVRGAETLADLARLVTQKTADARGAADRHSDSRVPIGVPG</sequence>
<dbReference type="Proteomes" id="UP000006039">
    <property type="component" value="Unassembled WGS sequence"/>
</dbReference>
<feature type="compositionally biased region" description="Basic and acidic residues" evidence="8">
    <location>
        <begin position="2515"/>
        <end position="2527"/>
    </location>
</feature>
<evidence type="ECO:0000259" key="9">
    <source>
        <dbReference type="PROSITE" id="PS50075"/>
    </source>
</evidence>
<dbReference type="InterPro" id="IPR016035">
    <property type="entry name" value="Acyl_Trfase/lysoPLipase"/>
</dbReference>
<dbReference type="CDD" id="cd00833">
    <property type="entry name" value="PKS"/>
    <property type="match status" value="1"/>
</dbReference>
<dbReference type="InterPro" id="IPR016039">
    <property type="entry name" value="Thiolase-like"/>
</dbReference>
<dbReference type="Pfam" id="PF16197">
    <property type="entry name" value="KAsynt_C_assoc"/>
    <property type="match status" value="1"/>
</dbReference>
<evidence type="ECO:0000256" key="3">
    <source>
        <dbReference type="ARBA" id="ARBA00022603"/>
    </source>
</evidence>
<dbReference type="STRING" id="644352.J3NM08"/>
<evidence type="ECO:0000256" key="5">
    <source>
        <dbReference type="ARBA" id="ARBA00023002"/>
    </source>
</evidence>
<dbReference type="GO" id="GO:0006633">
    <property type="term" value="P:fatty acid biosynthetic process"/>
    <property type="evidence" value="ECO:0007669"/>
    <property type="project" value="TreeGrafter"/>
</dbReference>
<feature type="compositionally biased region" description="Low complexity" evidence="8">
    <location>
        <begin position="2403"/>
        <end position="2418"/>
    </location>
</feature>
<dbReference type="InterPro" id="IPR057326">
    <property type="entry name" value="KR_dom"/>
</dbReference>
<dbReference type="GO" id="GO:0044550">
    <property type="term" value="P:secondary metabolite biosynthetic process"/>
    <property type="evidence" value="ECO:0007669"/>
    <property type="project" value="UniProtKB-ARBA"/>
</dbReference>
<dbReference type="InterPro" id="IPR009081">
    <property type="entry name" value="PP-bd_ACP"/>
</dbReference>
<dbReference type="PROSITE" id="PS52004">
    <property type="entry name" value="KS3_2"/>
    <property type="match status" value="1"/>
</dbReference>
<dbReference type="Pfam" id="PF08659">
    <property type="entry name" value="KR"/>
    <property type="match status" value="1"/>
</dbReference>
<dbReference type="Gene3D" id="3.40.50.720">
    <property type="entry name" value="NAD(P)-binding Rossmann-like Domain"/>
    <property type="match status" value="2"/>
</dbReference>
<evidence type="ECO:0000313" key="13">
    <source>
        <dbReference type="EnsemblFungi" id="EJT82339"/>
    </source>
</evidence>
<reference evidence="13" key="4">
    <citation type="journal article" date="2015" name="G3 (Bethesda)">
        <title>Genome sequences of three phytopathogenic species of the Magnaporthaceae family of fungi.</title>
        <authorList>
            <person name="Okagaki L.H."/>
            <person name="Nunes C.C."/>
            <person name="Sailsbery J."/>
            <person name="Clay B."/>
            <person name="Brown D."/>
            <person name="John T."/>
            <person name="Oh Y."/>
            <person name="Young N."/>
            <person name="Fitzgerald M."/>
            <person name="Haas B.J."/>
            <person name="Zeng Q."/>
            <person name="Young S."/>
            <person name="Adiconis X."/>
            <person name="Fan L."/>
            <person name="Levin J.Z."/>
            <person name="Mitchell T.K."/>
            <person name="Okubara P.A."/>
            <person name="Farman M.L."/>
            <person name="Kohn L.M."/>
            <person name="Birren B."/>
            <person name="Ma L.-J."/>
            <person name="Dean R.A."/>
        </authorList>
    </citation>
    <scope>NUCLEOTIDE SEQUENCE</scope>
    <source>
        <strain evidence="13">R3-111a-1</strain>
    </source>
</reference>
<dbReference type="PANTHER" id="PTHR43775:SF49">
    <property type="entry name" value="SYNTHASE, PUTATIVE (JCVI)-RELATED"/>
    <property type="match status" value="1"/>
</dbReference>
<dbReference type="InterPro" id="IPR006162">
    <property type="entry name" value="Ppantetheine_attach_site"/>
</dbReference>
<evidence type="ECO:0000256" key="7">
    <source>
        <dbReference type="PROSITE-ProRule" id="PRU01363"/>
    </source>
</evidence>
<dbReference type="EMBL" id="GL385395">
    <property type="protein sequence ID" value="EJT82339.1"/>
    <property type="molecule type" value="Genomic_DNA"/>
</dbReference>
<dbReference type="SMART" id="SM00823">
    <property type="entry name" value="PKS_PP"/>
    <property type="match status" value="1"/>
</dbReference>
<dbReference type="InterPro" id="IPR013968">
    <property type="entry name" value="PKS_KR"/>
</dbReference>
<dbReference type="Gene3D" id="3.90.180.10">
    <property type="entry name" value="Medium-chain alcohol dehydrogenases, catalytic domain"/>
    <property type="match status" value="1"/>
</dbReference>
<dbReference type="EnsemblFungi" id="EJT82339">
    <property type="protein sequence ID" value="EJT82339"/>
    <property type="gene ID" value="GGTG_02313"/>
</dbReference>
<dbReference type="InterPro" id="IPR016036">
    <property type="entry name" value="Malonyl_transacylase_ACP-bd"/>
</dbReference>
<dbReference type="Gene3D" id="3.30.70.3290">
    <property type="match status" value="1"/>
</dbReference>
<feature type="region of interest" description="Disordered" evidence="8">
    <location>
        <begin position="2514"/>
        <end position="2535"/>
    </location>
</feature>
<keyword evidence="5" id="KW-0560">Oxidoreductase</keyword>
<proteinExistence type="predicted"/>
<dbReference type="InterPro" id="IPR049551">
    <property type="entry name" value="PKS_DH_C"/>
</dbReference>
<dbReference type="SMART" id="SM00825">
    <property type="entry name" value="PKS_KS"/>
    <property type="match status" value="1"/>
</dbReference>
<dbReference type="GeneID" id="20342771"/>
<keyword evidence="2" id="KW-0597">Phosphoprotein</keyword>
<feature type="region of interest" description="Disordered" evidence="8">
    <location>
        <begin position="2371"/>
        <end position="2432"/>
    </location>
</feature>
<evidence type="ECO:0000313" key="12">
    <source>
        <dbReference type="EMBL" id="EJT82339.1"/>
    </source>
</evidence>
<feature type="region of interest" description="Disordered" evidence="8">
    <location>
        <begin position="23"/>
        <end position="95"/>
    </location>
</feature>
<dbReference type="Gene3D" id="1.10.1200.10">
    <property type="entry name" value="ACP-like"/>
    <property type="match status" value="1"/>
</dbReference>
<dbReference type="SUPFAM" id="SSF51735">
    <property type="entry name" value="NAD(P)-binding Rossmann-fold domains"/>
    <property type="match status" value="2"/>
</dbReference>
<evidence type="ECO:0000256" key="8">
    <source>
        <dbReference type="SAM" id="MobiDB-lite"/>
    </source>
</evidence>
<dbReference type="SUPFAM" id="SSF52151">
    <property type="entry name" value="FabD/lysophospholipase-like"/>
    <property type="match status" value="1"/>
</dbReference>
<evidence type="ECO:0000256" key="1">
    <source>
        <dbReference type="ARBA" id="ARBA00022450"/>
    </source>
</evidence>
<dbReference type="SMART" id="SM00826">
    <property type="entry name" value="PKS_DH"/>
    <property type="match status" value="1"/>
</dbReference>
<dbReference type="PROSITE" id="PS50075">
    <property type="entry name" value="CARRIER"/>
    <property type="match status" value="1"/>
</dbReference>
<evidence type="ECO:0000256" key="2">
    <source>
        <dbReference type="ARBA" id="ARBA00022553"/>
    </source>
</evidence>
<dbReference type="PANTHER" id="PTHR43775">
    <property type="entry name" value="FATTY ACID SYNTHASE"/>
    <property type="match status" value="1"/>
</dbReference>
<dbReference type="InterPro" id="IPR049552">
    <property type="entry name" value="PKS_DH_N"/>
</dbReference>
<evidence type="ECO:0000256" key="6">
    <source>
        <dbReference type="ARBA" id="ARBA00023268"/>
    </source>
</evidence>
<dbReference type="InterPro" id="IPR014031">
    <property type="entry name" value="Ketoacyl_synth_C"/>
</dbReference>
<dbReference type="InterPro" id="IPR050091">
    <property type="entry name" value="PKS_NRPS_Biosynth_Enz"/>
</dbReference>
<dbReference type="SUPFAM" id="SSF55048">
    <property type="entry name" value="Probable ACP-binding domain of malonyl-CoA ACP transacylase"/>
    <property type="match status" value="1"/>
</dbReference>
<evidence type="ECO:0000256" key="4">
    <source>
        <dbReference type="ARBA" id="ARBA00022679"/>
    </source>
</evidence>
<feature type="active site" description="Proton donor; for dehydratase activity" evidence="7">
    <location>
        <position position="1217"/>
    </location>
</feature>
<dbReference type="Pfam" id="PF00109">
    <property type="entry name" value="ketoacyl-synt"/>
    <property type="match status" value="1"/>
</dbReference>
<dbReference type="Pfam" id="PF00550">
    <property type="entry name" value="PP-binding"/>
    <property type="match status" value="1"/>
</dbReference>
<dbReference type="GO" id="GO:0031177">
    <property type="term" value="F:phosphopantetheine binding"/>
    <property type="evidence" value="ECO:0007669"/>
    <property type="project" value="InterPro"/>
</dbReference>
<dbReference type="CDD" id="cd05195">
    <property type="entry name" value="enoyl_red"/>
    <property type="match status" value="1"/>
</dbReference>
<dbReference type="SMART" id="SM00827">
    <property type="entry name" value="PKS_AT"/>
    <property type="match status" value="1"/>
</dbReference>
<protein>
    <submittedName>
        <fullName evidence="12 13">Uncharacterized protein</fullName>
    </submittedName>
</protein>
<reference evidence="12" key="3">
    <citation type="submission" date="2010-09" db="EMBL/GenBank/DDBJ databases">
        <title>Annotation of Gaeumannomyces graminis var. tritici R3-111a-1.</title>
        <authorList>
            <consortium name="The Broad Institute Genome Sequencing Platform"/>
            <person name="Ma L.-J."/>
            <person name="Dead R."/>
            <person name="Young S.K."/>
            <person name="Zeng Q."/>
            <person name="Gargeya S."/>
            <person name="Fitzgerald M."/>
            <person name="Haas B."/>
            <person name="Abouelleil A."/>
            <person name="Alvarado L."/>
            <person name="Arachchi H.M."/>
            <person name="Berlin A."/>
            <person name="Brown A."/>
            <person name="Chapman S.B."/>
            <person name="Chen Z."/>
            <person name="Dunbar C."/>
            <person name="Freedman E."/>
            <person name="Gearin G."/>
            <person name="Gellesch M."/>
            <person name="Goldberg J."/>
            <person name="Griggs A."/>
            <person name="Gujja S."/>
            <person name="Heiman D."/>
            <person name="Howarth C."/>
            <person name="Larson L."/>
            <person name="Lui A."/>
            <person name="MacDonald P.J.P."/>
            <person name="Mehta T."/>
            <person name="Montmayeur A."/>
            <person name="Murphy C."/>
            <person name="Neiman D."/>
            <person name="Pearson M."/>
            <person name="Priest M."/>
            <person name="Roberts A."/>
            <person name="Saif S."/>
            <person name="Shea T."/>
            <person name="Shenoy N."/>
            <person name="Sisk P."/>
            <person name="Stolte C."/>
            <person name="Sykes S."/>
            <person name="Yandava C."/>
            <person name="Wortman J."/>
            <person name="Nusbaum C."/>
            <person name="Birren B."/>
        </authorList>
    </citation>
    <scope>NUCLEOTIDE SEQUENCE</scope>
    <source>
        <strain evidence="12">R3-111a-1</strain>
    </source>
</reference>
<feature type="compositionally biased region" description="Polar residues" evidence="8">
    <location>
        <begin position="62"/>
        <end position="77"/>
    </location>
</feature>
<dbReference type="GO" id="GO:0016491">
    <property type="term" value="F:oxidoreductase activity"/>
    <property type="evidence" value="ECO:0007669"/>
    <property type="project" value="UniProtKB-KW"/>
</dbReference>
<dbReference type="Gene3D" id="3.40.47.10">
    <property type="match status" value="1"/>
</dbReference>
<dbReference type="InterPro" id="IPR036291">
    <property type="entry name" value="NAD(P)-bd_dom_sf"/>
</dbReference>
<keyword evidence="4" id="KW-0808">Transferase</keyword>
<dbReference type="RefSeq" id="XP_009218348.1">
    <property type="nucleotide sequence ID" value="XM_009220084.1"/>
</dbReference>
<keyword evidence="3" id="KW-0489">Methyltransferase</keyword>